<dbReference type="OMA" id="WANSKND"/>
<dbReference type="VEuPathDB" id="FungiDB:KRP22_7389"/>
<dbReference type="EnsemblProtists" id="Phyra80502">
    <property type="protein sequence ID" value="Phyra80502"/>
    <property type="gene ID" value="Phyra80502"/>
</dbReference>
<keyword evidence="5" id="KW-1185">Reference proteome</keyword>
<dbReference type="EMBL" id="DS566047">
    <property type="status" value="NOT_ANNOTATED_CDS"/>
    <property type="molecule type" value="Genomic_DNA"/>
</dbReference>
<proteinExistence type="predicted"/>
<dbReference type="GO" id="GO:0000445">
    <property type="term" value="C:THO complex part of transcription export complex"/>
    <property type="evidence" value="ECO:0000318"/>
    <property type="project" value="GO_Central"/>
</dbReference>
<dbReference type="VEuPathDB" id="FungiDB:KRP23_2745"/>
<evidence type="ECO:0000313" key="4">
    <source>
        <dbReference type="EnsemblProtists" id="Phyra80502"/>
    </source>
</evidence>
<dbReference type="Pfam" id="PF05615">
    <property type="entry name" value="THOC7"/>
    <property type="match status" value="1"/>
</dbReference>
<organism evidence="4 5">
    <name type="scientific">Phytophthora ramorum</name>
    <name type="common">Sudden oak death agent</name>
    <dbReference type="NCBI Taxonomy" id="164328"/>
    <lineage>
        <taxon>Eukaryota</taxon>
        <taxon>Sar</taxon>
        <taxon>Stramenopiles</taxon>
        <taxon>Oomycota</taxon>
        <taxon>Peronosporomycetes</taxon>
        <taxon>Peronosporales</taxon>
        <taxon>Peronosporaceae</taxon>
        <taxon>Phytophthora</taxon>
    </lineage>
</organism>
<evidence type="ECO:0000256" key="1">
    <source>
        <dbReference type="ARBA" id="ARBA00004123"/>
    </source>
</evidence>
<comment type="subcellular location">
    <subcellularLocation>
        <location evidence="1">Nucleus</location>
    </subcellularLocation>
</comment>
<dbReference type="eggNOG" id="KOG3215">
    <property type="taxonomic scope" value="Eukaryota"/>
</dbReference>
<evidence type="ECO:0008006" key="6">
    <source>
        <dbReference type="Google" id="ProtNLM"/>
    </source>
</evidence>
<reference evidence="4" key="2">
    <citation type="submission" date="2015-06" db="UniProtKB">
        <authorList>
            <consortium name="EnsemblProtists"/>
        </authorList>
    </citation>
    <scope>IDENTIFICATION</scope>
    <source>
        <strain evidence="4">Pr102</strain>
    </source>
</reference>
<dbReference type="GO" id="GO:0006397">
    <property type="term" value="P:mRNA processing"/>
    <property type="evidence" value="ECO:0007669"/>
    <property type="project" value="InterPro"/>
</dbReference>
<name>H3GTM2_PHYRM</name>
<dbReference type="HOGENOM" id="CLU_1197585_0_0_1"/>
<dbReference type="AlphaFoldDB" id="H3GTM2"/>
<reference evidence="5" key="1">
    <citation type="journal article" date="2006" name="Science">
        <title>Phytophthora genome sequences uncover evolutionary origins and mechanisms of pathogenesis.</title>
        <authorList>
            <person name="Tyler B.M."/>
            <person name="Tripathy S."/>
            <person name="Zhang X."/>
            <person name="Dehal P."/>
            <person name="Jiang R.H."/>
            <person name="Aerts A."/>
            <person name="Arredondo F.D."/>
            <person name="Baxter L."/>
            <person name="Bensasson D."/>
            <person name="Beynon J.L."/>
            <person name="Chapman J."/>
            <person name="Damasceno C.M."/>
            <person name="Dorrance A.E."/>
            <person name="Dou D."/>
            <person name="Dickerman A.W."/>
            <person name="Dubchak I.L."/>
            <person name="Garbelotto M."/>
            <person name="Gijzen M."/>
            <person name="Gordon S.G."/>
            <person name="Govers F."/>
            <person name="Grunwald N.J."/>
            <person name="Huang W."/>
            <person name="Ivors K.L."/>
            <person name="Jones R.W."/>
            <person name="Kamoun S."/>
            <person name="Krampis K."/>
            <person name="Lamour K.H."/>
            <person name="Lee M.K."/>
            <person name="McDonald W.H."/>
            <person name="Medina M."/>
            <person name="Meijer H.J."/>
            <person name="Nordberg E.K."/>
            <person name="Maclean D.J."/>
            <person name="Ospina-Giraldo M.D."/>
            <person name="Morris P.F."/>
            <person name="Phuntumart V."/>
            <person name="Putnam N.H."/>
            <person name="Rash S."/>
            <person name="Rose J.K."/>
            <person name="Sakihama Y."/>
            <person name="Salamov A.A."/>
            <person name="Savidor A."/>
            <person name="Scheuring C.F."/>
            <person name="Smith B.M."/>
            <person name="Sobral B.W."/>
            <person name="Terry A."/>
            <person name="Torto-Alalibo T.A."/>
            <person name="Win J."/>
            <person name="Xu Z."/>
            <person name="Zhang H."/>
            <person name="Grigoriev I.V."/>
            <person name="Rokhsar D.S."/>
            <person name="Boore J.L."/>
        </authorList>
    </citation>
    <scope>NUCLEOTIDE SEQUENCE [LARGE SCALE GENOMIC DNA]</scope>
    <source>
        <strain evidence="5">Pr102</strain>
    </source>
</reference>
<evidence type="ECO:0000256" key="3">
    <source>
        <dbReference type="SAM" id="Coils"/>
    </source>
</evidence>
<evidence type="ECO:0000256" key="2">
    <source>
        <dbReference type="ARBA" id="ARBA00023242"/>
    </source>
</evidence>
<feature type="coiled-coil region" evidence="3">
    <location>
        <begin position="139"/>
        <end position="166"/>
    </location>
</feature>
<accession>H3GTM2</accession>
<dbReference type="InterPro" id="IPR008501">
    <property type="entry name" value="THOC7/Mft1"/>
</dbReference>
<keyword evidence="2" id="KW-0539">Nucleus</keyword>
<dbReference type="STRING" id="164328.H3GTM2"/>
<evidence type="ECO:0000313" key="5">
    <source>
        <dbReference type="Proteomes" id="UP000005238"/>
    </source>
</evidence>
<protein>
    <recommendedName>
        <fullName evidence="6">THO complex subunit 7</fullName>
    </recommendedName>
</protein>
<sequence length="248" mass="28289">MVPARFLLLYAVIRRRLLTRTSTVGKTGLKKCADTLLTLVDLLADESVDDVTCKHEMDALLWELEQLEFEAQKTDIWNYTCDRELEEYETLNAEIDTSIAKADKEIEELKVKVHVERTVRAYKEEYESIARVINELPSRKEIEAEIQGQNKRLEEATAAIEAVDSKLDLRTKQFALLMNTIQNLKATLDEDAVMEEEQRVADEDEDMEDVESKANDNGEVASRSITVVFVMLLAEETFLLAGRNARNG</sequence>
<dbReference type="Proteomes" id="UP000005238">
    <property type="component" value="Unassembled WGS sequence"/>
</dbReference>
<feature type="coiled-coil region" evidence="3">
    <location>
        <begin position="85"/>
        <end position="112"/>
    </location>
</feature>
<dbReference type="InParanoid" id="H3GTM2"/>
<keyword evidence="3" id="KW-0175">Coiled coil</keyword>
<dbReference type="GO" id="GO:0006406">
    <property type="term" value="P:mRNA export from nucleus"/>
    <property type="evidence" value="ECO:0000318"/>
    <property type="project" value="GO_Central"/>
</dbReference>